<name>A0A8H6RA84_9PEZI</name>
<reference evidence="1" key="1">
    <citation type="submission" date="2020-04" db="EMBL/GenBank/DDBJ databases">
        <title>Draft genome resource of the tomato pathogen Pseudocercospora fuligena.</title>
        <authorList>
            <person name="Zaccaron A."/>
        </authorList>
    </citation>
    <scope>NUCLEOTIDE SEQUENCE</scope>
    <source>
        <strain evidence="1">PF001</strain>
    </source>
</reference>
<keyword evidence="2" id="KW-1185">Reference proteome</keyword>
<proteinExistence type="predicted"/>
<dbReference type="EMBL" id="JABCIY010000229">
    <property type="protein sequence ID" value="KAF7187338.1"/>
    <property type="molecule type" value="Genomic_DNA"/>
</dbReference>
<gene>
    <name evidence="1" type="ORF">HII31_11227</name>
</gene>
<organism evidence="1 2">
    <name type="scientific">Pseudocercospora fuligena</name>
    <dbReference type="NCBI Taxonomy" id="685502"/>
    <lineage>
        <taxon>Eukaryota</taxon>
        <taxon>Fungi</taxon>
        <taxon>Dikarya</taxon>
        <taxon>Ascomycota</taxon>
        <taxon>Pezizomycotina</taxon>
        <taxon>Dothideomycetes</taxon>
        <taxon>Dothideomycetidae</taxon>
        <taxon>Mycosphaerellales</taxon>
        <taxon>Mycosphaerellaceae</taxon>
        <taxon>Pseudocercospora</taxon>
    </lineage>
</organism>
<protein>
    <submittedName>
        <fullName evidence="1">Uncharacterized protein</fullName>
    </submittedName>
</protein>
<dbReference type="Proteomes" id="UP000660729">
    <property type="component" value="Unassembled WGS sequence"/>
</dbReference>
<accession>A0A8H6RA84</accession>
<evidence type="ECO:0000313" key="2">
    <source>
        <dbReference type="Proteomes" id="UP000660729"/>
    </source>
</evidence>
<evidence type="ECO:0000313" key="1">
    <source>
        <dbReference type="EMBL" id="KAF7187338.1"/>
    </source>
</evidence>
<sequence length="74" mass="8170">MASTQYMDRDVSEISVQHRYSNEPLMGTSSVLMYQDGEVLDAHDVRLLDVLTAASAVARCTRPVDQITEKLGAL</sequence>
<dbReference type="AlphaFoldDB" id="A0A8H6RA84"/>
<comment type="caution">
    <text evidence="1">The sequence shown here is derived from an EMBL/GenBank/DDBJ whole genome shotgun (WGS) entry which is preliminary data.</text>
</comment>